<reference evidence="2 3" key="1">
    <citation type="submission" date="2019-02" db="EMBL/GenBank/DDBJ databases">
        <title>Deep-cultivation of Planctomycetes and their phenomic and genomic characterization uncovers novel biology.</title>
        <authorList>
            <person name="Wiegand S."/>
            <person name="Jogler M."/>
            <person name="Boedeker C."/>
            <person name="Pinto D."/>
            <person name="Vollmers J."/>
            <person name="Rivas-Marin E."/>
            <person name="Kohn T."/>
            <person name="Peeters S.H."/>
            <person name="Heuer A."/>
            <person name="Rast P."/>
            <person name="Oberbeckmann S."/>
            <person name="Bunk B."/>
            <person name="Jeske O."/>
            <person name="Meyerdierks A."/>
            <person name="Storesund J.E."/>
            <person name="Kallscheuer N."/>
            <person name="Luecker S."/>
            <person name="Lage O.M."/>
            <person name="Pohl T."/>
            <person name="Merkel B.J."/>
            <person name="Hornburger P."/>
            <person name="Mueller R.-W."/>
            <person name="Bruemmer F."/>
            <person name="Labrenz M."/>
            <person name="Spormann A.M."/>
            <person name="Op den Camp H."/>
            <person name="Overmann J."/>
            <person name="Amann R."/>
            <person name="Jetten M.S.M."/>
            <person name="Mascher T."/>
            <person name="Medema M.H."/>
            <person name="Devos D.P."/>
            <person name="Kaster A.-K."/>
            <person name="Ovreas L."/>
            <person name="Rohde M."/>
            <person name="Galperin M.Y."/>
            <person name="Jogler C."/>
        </authorList>
    </citation>
    <scope>NUCLEOTIDE SEQUENCE [LARGE SCALE GENOMIC DNA]</scope>
    <source>
        <strain evidence="2 3">HG15A2</strain>
    </source>
</reference>
<evidence type="ECO:0000313" key="2">
    <source>
        <dbReference type="EMBL" id="QDS96937.1"/>
    </source>
</evidence>
<keyword evidence="3" id="KW-1185">Reference proteome</keyword>
<keyword evidence="1" id="KW-0732">Signal</keyword>
<feature type="signal peptide" evidence="1">
    <location>
        <begin position="1"/>
        <end position="32"/>
    </location>
</feature>
<gene>
    <name evidence="2" type="ORF">HG15A2_01960</name>
</gene>
<dbReference type="AlphaFoldDB" id="A0A517MQ77"/>
<dbReference type="Proteomes" id="UP000319852">
    <property type="component" value="Chromosome"/>
</dbReference>
<feature type="chain" id="PRO_5022235997" description="PEP-CTERM protein-sorting domain-containing protein" evidence="1">
    <location>
        <begin position="33"/>
        <end position="338"/>
    </location>
</feature>
<organism evidence="2 3">
    <name type="scientific">Adhaeretor mobilis</name>
    <dbReference type="NCBI Taxonomy" id="1930276"/>
    <lineage>
        <taxon>Bacteria</taxon>
        <taxon>Pseudomonadati</taxon>
        <taxon>Planctomycetota</taxon>
        <taxon>Planctomycetia</taxon>
        <taxon>Pirellulales</taxon>
        <taxon>Lacipirellulaceae</taxon>
        <taxon>Adhaeretor</taxon>
    </lineage>
</organism>
<sequence precursor="true">MITACSRLRPQLPRHFLAGVCALLTLPSASQATTTIVDSGGFESSAGYTIAPNSDALEGQQGWVTTQNNAGSATVQNTVFHPNDGTQAVEVVRGALSDDRWAVPVGPLTIPNDRLVLVDWDMAVPATGAPSGTGPFFGVETYDATSGFNVLGTLGVDGTTGDVMYQAQSTGVLTEAGMTVFSGQWHHFQIRLDFGQNQYQALLDNTALVSTGFVDGPSNQFTDADIAALAAAFDGNSQNQTGTAYFDNFLVRGVSRADFDIDEDVDGVDLSIWQTAYGVSGAADANLDGNSDGADFLIWQREYVNTPAPLVSATNAVPEPSGLALVLLAALCSKVRIR</sequence>
<protein>
    <recommendedName>
        <fullName evidence="4">PEP-CTERM protein-sorting domain-containing protein</fullName>
    </recommendedName>
</protein>
<evidence type="ECO:0000313" key="3">
    <source>
        <dbReference type="Proteomes" id="UP000319852"/>
    </source>
</evidence>
<accession>A0A517MQ77</accession>
<dbReference type="EMBL" id="CP036263">
    <property type="protein sequence ID" value="QDS96937.1"/>
    <property type="molecule type" value="Genomic_DNA"/>
</dbReference>
<evidence type="ECO:0008006" key="4">
    <source>
        <dbReference type="Google" id="ProtNLM"/>
    </source>
</evidence>
<dbReference type="RefSeq" id="WP_145056927.1">
    <property type="nucleotide sequence ID" value="NZ_CP036263.1"/>
</dbReference>
<dbReference type="KEGG" id="amob:HG15A2_01960"/>
<proteinExistence type="predicted"/>
<name>A0A517MQ77_9BACT</name>
<evidence type="ECO:0000256" key="1">
    <source>
        <dbReference type="SAM" id="SignalP"/>
    </source>
</evidence>
<dbReference type="OrthoDB" id="280126at2"/>